<dbReference type="EMBL" id="JAAKZY010000008">
    <property type="protein sequence ID" value="NGO06893.1"/>
    <property type="molecule type" value="Genomic_DNA"/>
</dbReference>
<proteinExistence type="predicted"/>
<dbReference type="InterPro" id="IPR013691">
    <property type="entry name" value="MeTrfase_14"/>
</dbReference>
<evidence type="ECO:0000313" key="3">
    <source>
        <dbReference type="EMBL" id="NGO06893.1"/>
    </source>
</evidence>
<dbReference type="Gene3D" id="6.10.250.3100">
    <property type="match status" value="1"/>
</dbReference>
<dbReference type="SUPFAM" id="SSF53335">
    <property type="entry name" value="S-adenosyl-L-methionine-dependent methyltransferases"/>
    <property type="match status" value="1"/>
</dbReference>
<dbReference type="InterPro" id="IPR029063">
    <property type="entry name" value="SAM-dependent_MTases_sf"/>
</dbReference>
<dbReference type="Pfam" id="PF08484">
    <property type="entry name" value="Methyltransf_14"/>
    <property type="match status" value="1"/>
</dbReference>
<keyword evidence="3" id="KW-0808">Transferase</keyword>
<dbReference type="GO" id="GO:0008168">
    <property type="term" value="F:methyltransferase activity"/>
    <property type="evidence" value="ECO:0007669"/>
    <property type="project" value="UniProtKB-KW"/>
</dbReference>
<dbReference type="Gene3D" id="3.40.50.150">
    <property type="entry name" value="Vaccinia Virus protein VP39"/>
    <property type="match status" value="1"/>
</dbReference>
<feature type="domain" description="C-methyltransferase" evidence="2">
    <location>
        <begin position="253"/>
        <end position="412"/>
    </location>
</feature>
<dbReference type="PANTHER" id="PTHR43861">
    <property type="entry name" value="TRANS-ACONITATE 2-METHYLTRANSFERASE-RELATED"/>
    <property type="match status" value="1"/>
</dbReference>
<dbReference type="InterPro" id="IPR038576">
    <property type="entry name" value="Methyltransf_Zn-bd_dom_put_sf"/>
</dbReference>
<dbReference type="GO" id="GO:0032259">
    <property type="term" value="P:methylation"/>
    <property type="evidence" value="ECO:0007669"/>
    <property type="project" value="UniProtKB-KW"/>
</dbReference>
<organism evidence="3 4">
    <name type="scientific">Streptomyces scabichelini</name>
    <dbReference type="NCBI Taxonomy" id="2711217"/>
    <lineage>
        <taxon>Bacteria</taxon>
        <taxon>Bacillati</taxon>
        <taxon>Actinomycetota</taxon>
        <taxon>Actinomycetes</taxon>
        <taxon>Kitasatosporales</taxon>
        <taxon>Streptomycetaceae</taxon>
        <taxon>Streptomyces</taxon>
    </lineage>
</organism>
<name>A0A6G4UZ32_9ACTN</name>
<evidence type="ECO:0000259" key="1">
    <source>
        <dbReference type="Pfam" id="PF08421"/>
    </source>
</evidence>
<reference evidence="3 4" key="1">
    <citation type="submission" date="2020-02" db="EMBL/GenBank/DDBJ databases">
        <title>Whole-genome analyses of novel actinobacteria.</title>
        <authorList>
            <person name="Sahin N."/>
            <person name="Gencbay T."/>
        </authorList>
    </citation>
    <scope>NUCLEOTIDE SEQUENCE [LARGE SCALE GENOMIC DNA]</scope>
    <source>
        <strain evidence="3 4">HC44</strain>
    </source>
</reference>
<keyword evidence="3" id="KW-0489">Methyltransferase</keyword>
<dbReference type="CDD" id="cd02440">
    <property type="entry name" value="AdoMet_MTases"/>
    <property type="match status" value="1"/>
</dbReference>
<evidence type="ECO:0000313" key="4">
    <source>
        <dbReference type="Proteomes" id="UP000472335"/>
    </source>
</evidence>
<dbReference type="Pfam" id="PF08421">
    <property type="entry name" value="Methyltransf_13"/>
    <property type="match status" value="1"/>
</dbReference>
<dbReference type="AlphaFoldDB" id="A0A6G4UZ32"/>
<protein>
    <submittedName>
        <fullName evidence="3">Class I SAM-dependent methyltransferase</fullName>
    </submittedName>
</protein>
<keyword evidence="4" id="KW-1185">Reference proteome</keyword>
<dbReference type="RefSeq" id="WP_165254813.1">
    <property type="nucleotide sequence ID" value="NZ_JAAKZY010000008.1"/>
</dbReference>
<sequence>MCAPTAAPASGTCLLCHSTALEDVLELRPTPPANALTPTADEARRATKFPLRLVRCAACTHVQLADLVDRDLLFRDYKYATGAAPGLVRHYGTLAHQLMTRHRPAPGATVVEIGSNDGTLLREFAAAGMRVLGVDPAADLARQAEESGIPTYATHFDDSVAEKILAEQGPADLVLANNVLAHVGDLGSTLRGVRRLLAPTAHAVVEAAHLLPMAVSGMYEFIYHEHMSYFSLHALRTAAERHDLSVVDVEEIPTQGGSIRCWLRPADTVRPADVSPAVTELLRREEAAGLTDGTLLHAFAARTRRVNTGLHDVIHGLRTRGRRLSGYGASARAVTLMAQAGIDDAIDHIVDDNPRKHGLHVPGSGIPVVPTDTLDRARTDYCVLFAWNFRDDITAGLTDFVRAGGMFVVPFPRLSVE</sequence>
<dbReference type="Proteomes" id="UP000472335">
    <property type="component" value="Unassembled WGS sequence"/>
</dbReference>
<gene>
    <name evidence="3" type="ORF">G5C60_04215</name>
</gene>
<evidence type="ECO:0000259" key="2">
    <source>
        <dbReference type="Pfam" id="PF08484"/>
    </source>
</evidence>
<dbReference type="InterPro" id="IPR013630">
    <property type="entry name" value="Methyltransf_Zn-bd_dom_put"/>
</dbReference>
<feature type="domain" description="Methyltransferase putative zinc binding" evidence="1">
    <location>
        <begin position="13"/>
        <end position="74"/>
    </location>
</feature>
<dbReference type="PANTHER" id="PTHR43861:SF5">
    <property type="entry name" value="BLL5978 PROTEIN"/>
    <property type="match status" value="1"/>
</dbReference>
<accession>A0A6G4UZ32</accession>
<comment type="caution">
    <text evidence="3">The sequence shown here is derived from an EMBL/GenBank/DDBJ whole genome shotgun (WGS) entry which is preliminary data.</text>
</comment>
<dbReference type="Pfam" id="PF13489">
    <property type="entry name" value="Methyltransf_23"/>
    <property type="match status" value="1"/>
</dbReference>
<dbReference type="Gene3D" id="3.40.50.720">
    <property type="entry name" value="NAD(P)-binding Rossmann-like Domain"/>
    <property type="match status" value="1"/>
</dbReference>
<dbReference type="GO" id="GO:0017000">
    <property type="term" value="P:antibiotic biosynthetic process"/>
    <property type="evidence" value="ECO:0007669"/>
    <property type="project" value="UniProtKB-ARBA"/>
</dbReference>
<dbReference type="Gene3D" id="6.20.50.110">
    <property type="entry name" value="Methyltransferase, zinc-binding domain"/>
    <property type="match status" value="1"/>
</dbReference>